<gene>
    <name evidence="2" type="ORF">ACFFR3_11245</name>
</gene>
<keyword evidence="3" id="KW-1185">Reference proteome</keyword>
<dbReference type="Proteomes" id="UP001589568">
    <property type="component" value="Unassembled WGS sequence"/>
</dbReference>
<sequence>MTANLSSIVFDCADPVALAGFYAKATGWTRTDGDADFVTLEGGPVSVSFQRVEGYQGPGWPNGGKHVHLDLTVPDVEAAKKELAALGAVVPEFQPGGDGWTVLVDPEGHPFCVMATG</sequence>
<dbReference type="SUPFAM" id="SSF54593">
    <property type="entry name" value="Glyoxalase/Bleomycin resistance protein/Dihydroxybiphenyl dioxygenase"/>
    <property type="match status" value="1"/>
</dbReference>
<dbReference type="InterPro" id="IPR041581">
    <property type="entry name" value="Glyoxalase_6"/>
</dbReference>
<dbReference type="PANTHER" id="PTHR35908:SF1">
    <property type="entry name" value="CONSERVED PROTEIN"/>
    <property type="match status" value="1"/>
</dbReference>
<evidence type="ECO:0000313" key="3">
    <source>
        <dbReference type="Proteomes" id="UP001589568"/>
    </source>
</evidence>
<feature type="domain" description="VOC" evidence="1">
    <location>
        <begin position="4"/>
        <end position="116"/>
    </location>
</feature>
<dbReference type="Pfam" id="PF18029">
    <property type="entry name" value="Glyoxalase_6"/>
    <property type="match status" value="1"/>
</dbReference>
<dbReference type="RefSeq" id="WP_345409761.1">
    <property type="nucleotide sequence ID" value="NZ_BAAAXS010000001.1"/>
</dbReference>
<evidence type="ECO:0000313" key="2">
    <source>
        <dbReference type="EMBL" id="MFB9470085.1"/>
    </source>
</evidence>
<dbReference type="CDD" id="cd06587">
    <property type="entry name" value="VOC"/>
    <property type="match status" value="1"/>
</dbReference>
<proteinExistence type="predicted"/>
<evidence type="ECO:0000259" key="1">
    <source>
        <dbReference type="PROSITE" id="PS51819"/>
    </source>
</evidence>
<protein>
    <submittedName>
        <fullName evidence="2">VOC family protein</fullName>
    </submittedName>
</protein>
<name>A0ABV5NIF0_9ACTN</name>
<dbReference type="EMBL" id="JBHMCF010000011">
    <property type="protein sequence ID" value="MFB9470085.1"/>
    <property type="molecule type" value="Genomic_DNA"/>
</dbReference>
<dbReference type="PANTHER" id="PTHR35908">
    <property type="entry name" value="HYPOTHETICAL FUSION PROTEIN"/>
    <property type="match status" value="1"/>
</dbReference>
<organism evidence="2 3">
    <name type="scientific">Nonomuraea salmonea</name>
    <dbReference type="NCBI Taxonomy" id="46181"/>
    <lineage>
        <taxon>Bacteria</taxon>
        <taxon>Bacillati</taxon>
        <taxon>Actinomycetota</taxon>
        <taxon>Actinomycetes</taxon>
        <taxon>Streptosporangiales</taxon>
        <taxon>Streptosporangiaceae</taxon>
        <taxon>Nonomuraea</taxon>
    </lineage>
</organism>
<dbReference type="Gene3D" id="3.10.180.10">
    <property type="entry name" value="2,3-Dihydroxybiphenyl 1,2-Dioxygenase, domain 1"/>
    <property type="match status" value="1"/>
</dbReference>
<dbReference type="InterPro" id="IPR029068">
    <property type="entry name" value="Glyas_Bleomycin-R_OHBP_Dase"/>
</dbReference>
<dbReference type="InterPro" id="IPR037523">
    <property type="entry name" value="VOC_core"/>
</dbReference>
<comment type="caution">
    <text evidence="2">The sequence shown here is derived from an EMBL/GenBank/DDBJ whole genome shotgun (WGS) entry which is preliminary data.</text>
</comment>
<reference evidence="2 3" key="1">
    <citation type="submission" date="2024-09" db="EMBL/GenBank/DDBJ databases">
        <authorList>
            <person name="Sun Q."/>
            <person name="Mori K."/>
        </authorList>
    </citation>
    <scope>NUCLEOTIDE SEQUENCE [LARGE SCALE GENOMIC DNA]</scope>
    <source>
        <strain evidence="2 3">JCM 3324</strain>
    </source>
</reference>
<dbReference type="PROSITE" id="PS51819">
    <property type="entry name" value="VOC"/>
    <property type="match status" value="1"/>
</dbReference>
<accession>A0ABV5NIF0</accession>